<dbReference type="STRING" id="760011.Spico_1024"/>
<dbReference type="HOGENOM" id="CLU_2318632_0_0_12"/>
<dbReference type="EMBL" id="CP002659">
    <property type="protein sequence ID" value="AEC02246.1"/>
    <property type="molecule type" value="Genomic_DNA"/>
</dbReference>
<accession>F4GJI1</accession>
<name>F4GJI1_PARC1</name>
<dbReference type="Proteomes" id="UP000007939">
    <property type="component" value="Chromosome"/>
</dbReference>
<reference evidence="2" key="1">
    <citation type="submission" date="2011-04" db="EMBL/GenBank/DDBJ databases">
        <title>The complete genome of Spirochaeta coccoides DSM 17374.</title>
        <authorList>
            <person name="Lucas S."/>
            <person name="Copeland A."/>
            <person name="Lapidus A."/>
            <person name="Bruce D."/>
            <person name="Goodwin L."/>
            <person name="Pitluck S."/>
            <person name="Peters L."/>
            <person name="Kyrpides N."/>
            <person name="Mavromatis K."/>
            <person name="Pagani I."/>
            <person name="Ivanova N."/>
            <person name="Ovchinnikova G."/>
            <person name="Lu M."/>
            <person name="Detter J.C."/>
            <person name="Tapia R."/>
            <person name="Han C."/>
            <person name="Land M."/>
            <person name="Hauser L."/>
            <person name="Markowitz V."/>
            <person name="Cheng J.-F."/>
            <person name="Hugenholtz P."/>
            <person name="Woyke T."/>
            <person name="Wu D."/>
            <person name="Spring S."/>
            <person name="Schroeder M."/>
            <person name="Brambilla E."/>
            <person name="Klenk H.-P."/>
            <person name="Eisen J.A."/>
        </authorList>
    </citation>
    <scope>NUCLEOTIDE SEQUENCE [LARGE SCALE GENOMIC DNA]</scope>
    <source>
        <strain evidence="2">ATCC BAA-1237 / DSM 17374 / SPN1</strain>
    </source>
</reference>
<dbReference type="AlphaFoldDB" id="F4GJI1"/>
<dbReference type="KEGG" id="scc:Spico_1024"/>
<keyword evidence="2" id="KW-1185">Reference proteome</keyword>
<protein>
    <submittedName>
        <fullName evidence="1">Uncharacterized protein</fullName>
    </submittedName>
</protein>
<sequence length="99" mass="11322">MRENEPGIAILMIVLVALFAFVICDDNKLNISNEIRFFFEIRKALANSIWKVNDTMSIYMLAQVLRNLHLFLIIQIDSIPCPHTDPKDISPVNCRGCCL</sequence>
<proteinExistence type="predicted"/>
<organism evidence="1 2">
    <name type="scientific">Parasphaerochaeta coccoides (strain ATCC BAA-1237 / DSM 17374 / SPN1)</name>
    <name type="common">Sphaerochaeta coccoides</name>
    <dbReference type="NCBI Taxonomy" id="760011"/>
    <lineage>
        <taxon>Bacteria</taxon>
        <taxon>Pseudomonadati</taxon>
        <taxon>Spirochaetota</taxon>
        <taxon>Spirochaetia</taxon>
        <taxon>Spirochaetales</taxon>
        <taxon>Sphaerochaetaceae</taxon>
        <taxon>Parasphaerochaeta</taxon>
    </lineage>
</organism>
<evidence type="ECO:0000313" key="2">
    <source>
        <dbReference type="Proteomes" id="UP000007939"/>
    </source>
</evidence>
<gene>
    <name evidence="1" type="ordered locus">Spico_1024</name>
</gene>
<evidence type="ECO:0000313" key="1">
    <source>
        <dbReference type="EMBL" id="AEC02246.1"/>
    </source>
</evidence>
<reference evidence="1 2" key="2">
    <citation type="journal article" date="2012" name="Stand. Genomic Sci.">
        <title>Complete genome sequence of the termite hindgut bacterium Spirochaeta coccoides type strain (SPN1(T)), reclassification in the genus Sphaerochaeta as Sphaerochaeta coccoides comb. nov. and emendations of the family Spirochaetaceae and the genus Sphaerochaeta.</title>
        <authorList>
            <person name="Abt B."/>
            <person name="Han C."/>
            <person name="Scheuner C."/>
            <person name="Lu M."/>
            <person name="Lapidus A."/>
            <person name="Nolan M."/>
            <person name="Lucas S."/>
            <person name="Hammon N."/>
            <person name="Deshpande S."/>
            <person name="Cheng J.F."/>
            <person name="Tapia R."/>
            <person name="Goodwin L.A."/>
            <person name="Pitluck S."/>
            <person name="Liolios K."/>
            <person name="Pagani I."/>
            <person name="Ivanova N."/>
            <person name="Mavromatis K."/>
            <person name="Mikhailova N."/>
            <person name="Huntemann M."/>
            <person name="Pati A."/>
            <person name="Chen A."/>
            <person name="Palaniappan K."/>
            <person name="Land M."/>
            <person name="Hauser L."/>
            <person name="Brambilla E.M."/>
            <person name="Rohde M."/>
            <person name="Spring S."/>
            <person name="Gronow S."/>
            <person name="Goker M."/>
            <person name="Woyke T."/>
            <person name="Bristow J."/>
            <person name="Eisen J.A."/>
            <person name="Markowitz V."/>
            <person name="Hugenholtz P."/>
            <person name="Kyrpides N.C."/>
            <person name="Klenk H.P."/>
            <person name="Detter J.C."/>
        </authorList>
    </citation>
    <scope>NUCLEOTIDE SEQUENCE [LARGE SCALE GENOMIC DNA]</scope>
    <source>
        <strain evidence="2">ATCC BAA-1237 / DSM 17374 / SPN1</strain>
    </source>
</reference>